<sequence>MAAAQKRATEKQQRLAQALKANLARRKQQARARDGENPGHDDQIGG</sequence>
<proteinExistence type="predicted"/>
<gene>
    <name evidence="2" type="ORF">JCM17846_23780</name>
</gene>
<accession>A0A5A7NCM5</accession>
<protein>
    <submittedName>
        <fullName evidence="2">Uncharacterized protein</fullName>
    </submittedName>
</protein>
<keyword evidence="3" id="KW-1185">Reference proteome</keyword>
<evidence type="ECO:0000313" key="2">
    <source>
        <dbReference type="EMBL" id="GER04696.1"/>
    </source>
</evidence>
<evidence type="ECO:0000313" key="3">
    <source>
        <dbReference type="Proteomes" id="UP000324996"/>
    </source>
</evidence>
<evidence type="ECO:0000256" key="1">
    <source>
        <dbReference type="SAM" id="MobiDB-lite"/>
    </source>
</evidence>
<dbReference type="RefSeq" id="WP_313981519.1">
    <property type="nucleotide sequence ID" value="NZ_BKCN01000013.1"/>
</dbReference>
<dbReference type="EMBL" id="BKCN01000013">
    <property type="protein sequence ID" value="GER04696.1"/>
    <property type="molecule type" value="Genomic_DNA"/>
</dbReference>
<feature type="compositionally biased region" description="Basic and acidic residues" evidence="1">
    <location>
        <begin position="31"/>
        <end position="46"/>
    </location>
</feature>
<reference evidence="2 3" key="1">
    <citation type="submission" date="2019-09" db="EMBL/GenBank/DDBJ databases">
        <title>NBRP : Genome information of microbial organism related human and environment.</title>
        <authorList>
            <person name="Hattori M."/>
            <person name="Oshima K."/>
            <person name="Inaba H."/>
            <person name="Suda W."/>
            <person name="Sakamoto M."/>
            <person name="Iino T."/>
            <person name="Kitahara M."/>
            <person name="Oshida Y."/>
            <person name="Iida T."/>
            <person name="Kudo T."/>
            <person name="Itoh T."/>
            <person name="Ohkuma M."/>
        </authorList>
    </citation>
    <scope>NUCLEOTIDE SEQUENCE [LARGE SCALE GENOMIC DNA]</scope>
    <source>
        <strain evidence="2 3">Q-1</strain>
    </source>
</reference>
<comment type="caution">
    <text evidence="2">The sequence shown here is derived from an EMBL/GenBank/DDBJ whole genome shotgun (WGS) entry which is preliminary data.</text>
</comment>
<name>A0A5A7NCM5_9PROT</name>
<dbReference type="Proteomes" id="UP000324996">
    <property type="component" value="Unassembled WGS sequence"/>
</dbReference>
<feature type="region of interest" description="Disordered" evidence="1">
    <location>
        <begin position="21"/>
        <end position="46"/>
    </location>
</feature>
<dbReference type="AlphaFoldDB" id="A0A5A7NCM5"/>
<organism evidence="2 3">
    <name type="scientific">Iodidimonas nitroreducens</name>
    <dbReference type="NCBI Taxonomy" id="1236968"/>
    <lineage>
        <taxon>Bacteria</taxon>
        <taxon>Pseudomonadati</taxon>
        <taxon>Pseudomonadota</taxon>
        <taxon>Alphaproteobacteria</taxon>
        <taxon>Iodidimonadales</taxon>
        <taxon>Iodidimonadaceae</taxon>
        <taxon>Iodidimonas</taxon>
    </lineage>
</organism>